<keyword evidence="5" id="KW-1185">Reference proteome</keyword>
<evidence type="ECO:0000256" key="3">
    <source>
        <dbReference type="RuleBase" id="RU000363"/>
    </source>
</evidence>
<dbReference type="InterPro" id="IPR036291">
    <property type="entry name" value="NAD(P)-bd_dom_sf"/>
</dbReference>
<dbReference type="PIRSF" id="PIRSF000126">
    <property type="entry name" value="11-beta-HSD1"/>
    <property type="match status" value="1"/>
</dbReference>
<gene>
    <name evidence="4" type="ORF">HMPREF9465_01385</name>
</gene>
<dbReference type="PANTHER" id="PTHR44196">
    <property type="entry name" value="DEHYDROGENASE/REDUCTASE SDR FAMILY MEMBER 7B"/>
    <property type="match status" value="1"/>
</dbReference>
<dbReference type="SUPFAM" id="SSF51735">
    <property type="entry name" value="NAD(P)-binding Rossmann-fold domains"/>
    <property type="match status" value="1"/>
</dbReference>
<comment type="similarity">
    <text evidence="1 3">Belongs to the short-chain dehydrogenases/reductases (SDR) family.</text>
</comment>
<reference evidence="4 5" key="1">
    <citation type="submission" date="2012-05" db="EMBL/GenBank/DDBJ databases">
        <title>The Genome Sequence of Sutterella wadsworthensis 2_1_59BFAA.</title>
        <authorList>
            <consortium name="The Broad Institute Genome Sequencing Platform"/>
            <person name="Earl A."/>
            <person name="Ward D."/>
            <person name="Feldgarden M."/>
            <person name="Gevers D."/>
            <person name="Daigneault M."/>
            <person name="Strauss J."/>
            <person name="Allen-Vercoe E."/>
            <person name="Walker B."/>
            <person name="Young S.K."/>
            <person name="Zeng Q."/>
            <person name="Gargeya S."/>
            <person name="Fitzgerald M."/>
            <person name="Haas B."/>
            <person name="Abouelleil A."/>
            <person name="Alvarado L."/>
            <person name="Arachchi H.M."/>
            <person name="Berlin A.M."/>
            <person name="Chapman S.B."/>
            <person name="Goldberg J."/>
            <person name="Griggs A."/>
            <person name="Gujja S."/>
            <person name="Hansen M."/>
            <person name="Howarth C."/>
            <person name="Imamovic A."/>
            <person name="Larimer J."/>
            <person name="McCowen C."/>
            <person name="Montmayeur A."/>
            <person name="Murphy C."/>
            <person name="Neiman D."/>
            <person name="Pearson M."/>
            <person name="Priest M."/>
            <person name="Roberts A."/>
            <person name="Saif S."/>
            <person name="Shea T."/>
            <person name="Sisk P."/>
            <person name="Sykes S."/>
            <person name="Wortman J."/>
            <person name="Nusbaum C."/>
            <person name="Birren B."/>
        </authorList>
    </citation>
    <scope>NUCLEOTIDE SEQUENCE [LARGE SCALE GENOMIC DNA]</scope>
    <source>
        <strain evidence="4 5">2_1_59BFAA</strain>
    </source>
</reference>
<dbReference type="PROSITE" id="PS00061">
    <property type="entry name" value="ADH_SHORT"/>
    <property type="match status" value="1"/>
</dbReference>
<evidence type="ECO:0000256" key="2">
    <source>
        <dbReference type="ARBA" id="ARBA00023002"/>
    </source>
</evidence>
<dbReference type="Proteomes" id="UP000005835">
    <property type="component" value="Unassembled WGS sequence"/>
</dbReference>
<keyword evidence="2" id="KW-0560">Oxidoreductase</keyword>
<dbReference type="GO" id="GO:0016020">
    <property type="term" value="C:membrane"/>
    <property type="evidence" value="ECO:0007669"/>
    <property type="project" value="TreeGrafter"/>
</dbReference>
<dbReference type="EMBL" id="ADMG01000032">
    <property type="protein sequence ID" value="EKB31002.1"/>
    <property type="molecule type" value="Genomic_DNA"/>
</dbReference>
<dbReference type="InterPro" id="IPR002347">
    <property type="entry name" value="SDR_fam"/>
</dbReference>
<proteinExistence type="inferred from homology"/>
<dbReference type="OrthoDB" id="9810734at2"/>
<accession>K1JTG3</accession>
<dbReference type="eggNOG" id="COG0300">
    <property type="taxonomic scope" value="Bacteria"/>
</dbReference>
<dbReference type="PATRIC" id="fig|742823.3.peg.1371"/>
<evidence type="ECO:0000313" key="5">
    <source>
        <dbReference type="Proteomes" id="UP000005835"/>
    </source>
</evidence>
<sequence length="259" mass="28003">MPDHIQPLAVITGASSGIGRELAKLAAQKGYRLLLIARNMRALEVLSRDLRTETHLLALDLTAAGAVDQISSWLSDRQIVPEIFINNAGFGAFGPASDMDEAMLKKMIRLNVMALTSLSLRMARRMKREGRGRIMNVASTAAFQPCPYLGVYGATKSYVLSFTESLAEELKGSGVTVTAFCPGPTRTQFGVTAGLSQESPFDRLSADPERVAETGFKGMMAGRVVVLDGAANRFGAFMTRFLPRCLVRRIAGGMLAKLK</sequence>
<dbReference type="RefSeq" id="WP_005435443.1">
    <property type="nucleotide sequence ID" value="NZ_JH815516.1"/>
</dbReference>
<dbReference type="GO" id="GO:0016491">
    <property type="term" value="F:oxidoreductase activity"/>
    <property type="evidence" value="ECO:0007669"/>
    <property type="project" value="UniProtKB-KW"/>
</dbReference>
<dbReference type="CDD" id="cd05233">
    <property type="entry name" value="SDR_c"/>
    <property type="match status" value="1"/>
</dbReference>
<name>K1JTG3_9BURK</name>
<protein>
    <recommendedName>
        <fullName evidence="6">SDR family oxidoreductase</fullName>
    </recommendedName>
</protein>
<dbReference type="PRINTS" id="PR00081">
    <property type="entry name" value="GDHRDH"/>
</dbReference>
<dbReference type="Pfam" id="PF00106">
    <property type="entry name" value="adh_short"/>
    <property type="match status" value="1"/>
</dbReference>
<evidence type="ECO:0008006" key="6">
    <source>
        <dbReference type="Google" id="ProtNLM"/>
    </source>
</evidence>
<dbReference type="STRING" id="742823.HMPREF9465_01385"/>
<dbReference type="PRINTS" id="PR00080">
    <property type="entry name" value="SDRFAMILY"/>
</dbReference>
<dbReference type="HOGENOM" id="CLU_010194_2_1_4"/>
<evidence type="ECO:0000313" key="4">
    <source>
        <dbReference type="EMBL" id="EKB31002.1"/>
    </source>
</evidence>
<comment type="caution">
    <text evidence="4">The sequence shown here is derived from an EMBL/GenBank/DDBJ whole genome shotgun (WGS) entry which is preliminary data.</text>
</comment>
<evidence type="ECO:0000256" key="1">
    <source>
        <dbReference type="ARBA" id="ARBA00006484"/>
    </source>
</evidence>
<dbReference type="PANTHER" id="PTHR44196:SF2">
    <property type="entry name" value="SHORT-CHAIN DEHYDROGENASE-RELATED"/>
    <property type="match status" value="1"/>
</dbReference>
<dbReference type="AlphaFoldDB" id="K1JTG3"/>
<dbReference type="Gene3D" id="3.40.50.720">
    <property type="entry name" value="NAD(P)-binding Rossmann-like Domain"/>
    <property type="match status" value="1"/>
</dbReference>
<organism evidence="4 5">
    <name type="scientific">Sutterella wadsworthensis 2_1_59BFAA</name>
    <dbReference type="NCBI Taxonomy" id="742823"/>
    <lineage>
        <taxon>Bacteria</taxon>
        <taxon>Pseudomonadati</taxon>
        <taxon>Pseudomonadota</taxon>
        <taxon>Betaproteobacteria</taxon>
        <taxon>Burkholderiales</taxon>
        <taxon>Sutterellaceae</taxon>
        <taxon>Sutterella</taxon>
    </lineage>
</organism>
<dbReference type="InterPro" id="IPR020904">
    <property type="entry name" value="Sc_DH/Rdtase_CS"/>
</dbReference>